<dbReference type="STRING" id="1016849.A0A0D1Z3P6"/>
<name>A0A0D1Z3P6_9EURO</name>
<organism evidence="1 2">
    <name type="scientific">Exophiala sideris</name>
    <dbReference type="NCBI Taxonomy" id="1016849"/>
    <lineage>
        <taxon>Eukaryota</taxon>
        <taxon>Fungi</taxon>
        <taxon>Dikarya</taxon>
        <taxon>Ascomycota</taxon>
        <taxon>Pezizomycotina</taxon>
        <taxon>Eurotiomycetes</taxon>
        <taxon>Chaetothyriomycetidae</taxon>
        <taxon>Chaetothyriales</taxon>
        <taxon>Herpotrichiellaceae</taxon>
        <taxon>Exophiala</taxon>
    </lineage>
</organism>
<dbReference type="EMBL" id="KN846952">
    <property type="protein sequence ID" value="KIV81478.1"/>
    <property type="molecule type" value="Genomic_DNA"/>
</dbReference>
<sequence>MQHLAPVADPAFQYQSTPYLGSLCRFDGGDFEHFPERTGWKLQEDEKQVTALLLREDGLPVVDEVLTAFLQAWLFFGLASDFLRTFGIEVDEEDFVKPAALGNQITTISLPDYLKRVQDIEANESIKAQKTHLEKSLKLLHHAGDLVDEFLSFPVLRYQSDEPTQQKLVIAESIALLGDSLMNAAKNIWAHLEDDLRRLEEPRMRKRLRYCEPATLSLKRLEHLGWCKSDRSMMHRLVDSTGLFYIAQLKRATMPTKHARCSMYECLEMQIDARTYRSQHTSKACSCPVISVDVAEIINIIEDDMIPCVTVNTKTAGDGSSAVSVNQDSKVA</sequence>
<dbReference type="HOGENOM" id="CLU_836869_0_0_1"/>
<dbReference type="PANTHER" id="PTHR39596">
    <property type="match status" value="1"/>
</dbReference>
<gene>
    <name evidence="1" type="ORF">PV11_03663</name>
</gene>
<accession>A0A0D1Z3P6</accession>
<proteinExistence type="predicted"/>
<evidence type="ECO:0000313" key="1">
    <source>
        <dbReference type="EMBL" id="KIV81478.1"/>
    </source>
</evidence>
<dbReference type="OrthoDB" id="2426273at2759"/>
<reference evidence="1 2" key="1">
    <citation type="submission" date="2015-01" db="EMBL/GenBank/DDBJ databases">
        <title>The Genome Sequence of Exophiala sideris CBS121828.</title>
        <authorList>
            <consortium name="The Broad Institute Genomics Platform"/>
            <person name="Cuomo C."/>
            <person name="de Hoog S."/>
            <person name="Gorbushina A."/>
            <person name="Stielow B."/>
            <person name="Teixiera M."/>
            <person name="Abouelleil A."/>
            <person name="Chapman S.B."/>
            <person name="Priest M."/>
            <person name="Young S.K."/>
            <person name="Wortman J."/>
            <person name="Nusbaum C."/>
            <person name="Birren B."/>
        </authorList>
    </citation>
    <scope>NUCLEOTIDE SEQUENCE [LARGE SCALE GENOMIC DNA]</scope>
    <source>
        <strain evidence="1 2">CBS 121828</strain>
    </source>
</reference>
<protein>
    <submittedName>
        <fullName evidence="1">Uncharacterized protein</fullName>
    </submittedName>
</protein>
<dbReference type="AlphaFoldDB" id="A0A0D1Z3P6"/>
<dbReference type="Proteomes" id="UP000053599">
    <property type="component" value="Unassembled WGS sequence"/>
</dbReference>
<evidence type="ECO:0000313" key="2">
    <source>
        <dbReference type="Proteomes" id="UP000053599"/>
    </source>
</evidence>
<dbReference type="PANTHER" id="PTHR39596:SF2">
    <property type="entry name" value="HET DOMAIN PROTEIN (AFU_ORTHOLOGUE AFUA_1G17550)-RELATED"/>
    <property type="match status" value="1"/>
</dbReference>